<dbReference type="Gene3D" id="1.25.40.80">
    <property type="match status" value="1"/>
</dbReference>
<dbReference type="EMBL" id="JAVIKH010000002">
    <property type="protein sequence ID" value="MDX8335443.1"/>
    <property type="molecule type" value="Genomic_DNA"/>
</dbReference>
<evidence type="ECO:0000313" key="3">
    <source>
        <dbReference type="Proteomes" id="UP001279681"/>
    </source>
</evidence>
<dbReference type="Gene3D" id="1.10.579.10">
    <property type="entry name" value="DNA Cyclobutane Dipyrimidine Photolyase, subunit A, domain 3"/>
    <property type="match status" value="1"/>
</dbReference>
<gene>
    <name evidence="2" type="ORF">RFV38_02845</name>
</gene>
<dbReference type="Pfam" id="PF00875">
    <property type="entry name" value="DNA_photolyase"/>
    <property type="match status" value="1"/>
</dbReference>
<name>A0ABU4W7E0_9FUSO</name>
<evidence type="ECO:0000259" key="1">
    <source>
        <dbReference type="PROSITE" id="PS51645"/>
    </source>
</evidence>
<dbReference type="InterPro" id="IPR036155">
    <property type="entry name" value="Crypto/Photolyase_N_sf"/>
</dbReference>
<dbReference type="PROSITE" id="PS01084">
    <property type="entry name" value="DNA_PHOTOLYASES_2_2"/>
    <property type="match status" value="1"/>
</dbReference>
<accession>A0ABU4W7E0</accession>
<dbReference type="InterPro" id="IPR032673">
    <property type="entry name" value="DNA_photolyase_2_CS"/>
</dbReference>
<dbReference type="InterPro" id="IPR006050">
    <property type="entry name" value="DNA_photolyase_N"/>
</dbReference>
<keyword evidence="3" id="KW-1185">Reference proteome</keyword>
<protein>
    <submittedName>
        <fullName evidence="2">Deoxyribodipyrimidine photo-lyase</fullName>
        <ecNumber evidence="2">4.1.99.3</ecNumber>
    </submittedName>
</protein>
<sequence length="444" mass="53982">MELFEDIRIKYLQKNEFESGGYIVYWMQESQRTKYNFSLNKSVELARENKLPLYVLFNYLDNYPEASKRHYDFMLQGLKDVKDELESRNIKFIFLEGDIFKNLFEIFKNAKVVVWEKSYLKFQREIKKKLLKILKVTILEVENNVVVPIELVSQKEEYSAKTLRDKYNKIKKDIKFDFLEEKKLLKYNSNEIDKLDCSDRYIPKIKEKLDGGFIGGEKEAYKRLKYFIENDLKFYKQKGPDNERSSKLSPYLHFGQISPLEILYEVDKINEFLEEKESFLEEVIIRRELAINFVYYNSNYDNWKGITYNWAYETLEKHKEDLREYIYTENELENGKTHDKYWNACQKQMVKTGYMEGYMRMYWCKKILEWSESPQEAYEITLKLNNKYFYDGRDPNSYAGVAWCFGKHDRAWKERRIFGKVRYMNSDGLERKFKMEKYLEKYLK</sequence>
<organism evidence="2 3">
    <name type="scientific">Candidatus Cetobacterium colombiensis</name>
    <dbReference type="NCBI Taxonomy" id="3073100"/>
    <lineage>
        <taxon>Bacteria</taxon>
        <taxon>Fusobacteriati</taxon>
        <taxon>Fusobacteriota</taxon>
        <taxon>Fusobacteriia</taxon>
        <taxon>Fusobacteriales</taxon>
        <taxon>Fusobacteriaceae</taxon>
        <taxon>Cetobacterium</taxon>
    </lineage>
</organism>
<dbReference type="Proteomes" id="UP001279681">
    <property type="component" value="Unassembled WGS sequence"/>
</dbReference>
<comment type="caution">
    <text evidence="2">The sequence shown here is derived from an EMBL/GenBank/DDBJ whole genome shotgun (WGS) entry which is preliminary data.</text>
</comment>
<evidence type="ECO:0000313" key="2">
    <source>
        <dbReference type="EMBL" id="MDX8335443.1"/>
    </source>
</evidence>
<dbReference type="RefSeq" id="WP_320312844.1">
    <property type="nucleotide sequence ID" value="NZ_JAVIKH010000002.1"/>
</dbReference>
<dbReference type="PANTHER" id="PTHR10211">
    <property type="entry name" value="DEOXYRIBODIPYRIMIDINE PHOTOLYASE"/>
    <property type="match status" value="1"/>
</dbReference>
<proteinExistence type="predicted"/>
<dbReference type="SUPFAM" id="SSF52425">
    <property type="entry name" value="Cryptochrome/photolyase, N-terminal domain"/>
    <property type="match status" value="1"/>
</dbReference>
<dbReference type="SUPFAM" id="SSF48173">
    <property type="entry name" value="Cryptochrome/photolyase FAD-binding domain"/>
    <property type="match status" value="1"/>
</dbReference>
<dbReference type="InterPro" id="IPR036134">
    <property type="entry name" value="Crypto/Photolyase_FAD-like_sf"/>
</dbReference>
<keyword evidence="2" id="KW-0456">Lyase</keyword>
<dbReference type="InterPro" id="IPR014729">
    <property type="entry name" value="Rossmann-like_a/b/a_fold"/>
</dbReference>
<dbReference type="PANTHER" id="PTHR10211:SF0">
    <property type="entry name" value="DEOXYRIBODIPYRIMIDINE PHOTO-LYASE"/>
    <property type="match status" value="1"/>
</dbReference>
<dbReference type="PROSITE" id="PS01083">
    <property type="entry name" value="DNA_PHOTOLYASES_2_1"/>
    <property type="match status" value="1"/>
</dbReference>
<dbReference type="GO" id="GO:0003904">
    <property type="term" value="F:deoxyribodipyrimidine photo-lyase activity"/>
    <property type="evidence" value="ECO:0007669"/>
    <property type="project" value="UniProtKB-EC"/>
</dbReference>
<dbReference type="Gene3D" id="3.40.50.620">
    <property type="entry name" value="HUPs"/>
    <property type="match status" value="1"/>
</dbReference>
<reference evidence="3" key="1">
    <citation type="submission" date="2023-07" db="EMBL/GenBank/DDBJ databases">
        <authorList>
            <person name="Colorado M.A."/>
            <person name="Villamil L.M."/>
            <person name="Melo J.F."/>
            <person name="Rodriguez J.A."/>
            <person name="Ruiz R.Y."/>
        </authorList>
    </citation>
    <scope>NUCLEOTIDE SEQUENCE [LARGE SCALE GENOMIC DNA]</scope>
    <source>
        <strain evidence="3">C33</strain>
    </source>
</reference>
<dbReference type="EC" id="4.1.99.3" evidence="2"/>
<dbReference type="InterPro" id="IPR052219">
    <property type="entry name" value="Photolyase_Class-2"/>
</dbReference>
<feature type="domain" description="Photolyase/cryptochrome alpha/beta" evidence="1">
    <location>
        <begin position="21"/>
        <end position="149"/>
    </location>
</feature>
<dbReference type="PROSITE" id="PS51645">
    <property type="entry name" value="PHR_CRY_ALPHA_BETA"/>
    <property type="match status" value="1"/>
</dbReference>